<evidence type="ECO:0008006" key="4">
    <source>
        <dbReference type="Google" id="ProtNLM"/>
    </source>
</evidence>
<evidence type="ECO:0000256" key="1">
    <source>
        <dbReference type="SAM" id="MobiDB-lite"/>
    </source>
</evidence>
<evidence type="ECO:0000313" key="2">
    <source>
        <dbReference type="EMBL" id="EFP07835.1"/>
    </source>
</evidence>
<accession>E3LQY0</accession>
<organism evidence="3">
    <name type="scientific">Caenorhabditis remanei</name>
    <name type="common">Caenorhabditis vulgaris</name>
    <dbReference type="NCBI Taxonomy" id="31234"/>
    <lineage>
        <taxon>Eukaryota</taxon>
        <taxon>Metazoa</taxon>
        <taxon>Ecdysozoa</taxon>
        <taxon>Nematoda</taxon>
        <taxon>Chromadorea</taxon>
        <taxon>Rhabditida</taxon>
        <taxon>Rhabditina</taxon>
        <taxon>Rhabditomorpha</taxon>
        <taxon>Rhabditoidea</taxon>
        <taxon>Rhabditidae</taxon>
        <taxon>Peloderinae</taxon>
        <taxon>Caenorhabditis</taxon>
    </lineage>
</organism>
<dbReference type="HOGENOM" id="CLU_425939_0_0_1"/>
<protein>
    <recommendedName>
        <fullName evidence="4">VWFA domain-containing protein</fullName>
    </recommendedName>
</protein>
<dbReference type="Gene3D" id="3.40.50.410">
    <property type="entry name" value="von Willebrand factor, type A domain"/>
    <property type="match status" value="1"/>
</dbReference>
<dbReference type="Proteomes" id="UP000008281">
    <property type="component" value="Unassembled WGS sequence"/>
</dbReference>
<gene>
    <name evidence="2" type="ORF">CRE_26239</name>
</gene>
<dbReference type="EMBL" id="DS268413">
    <property type="protein sequence ID" value="EFP07835.1"/>
    <property type="molecule type" value="Genomic_DNA"/>
</dbReference>
<feature type="region of interest" description="Disordered" evidence="1">
    <location>
        <begin position="209"/>
        <end position="228"/>
    </location>
</feature>
<reference evidence="2" key="1">
    <citation type="submission" date="2007-07" db="EMBL/GenBank/DDBJ databases">
        <title>PCAP assembly of the Caenorhabditis remanei genome.</title>
        <authorList>
            <consortium name="The Caenorhabditis remanei Sequencing Consortium"/>
            <person name="Wilson R.K."/>
        </authorList>
    </citation>
    <scope>NUCLEOTIDE SEQUENCE [LARGE SCALE GENOMIC DNA]</scope>
    <source>
        <strain evidence="2">PB4641</strain>
    </source>
</reference>
<dbReference type="STRING" id="31234.E3LQY0"/>
<keyword evidence="3" id="KW-1185">Reference proteome</keyword>
<sequence length="643" mass="68161">MKFLIYRRWVYNGDLAIAFEFLSGSGGSQNVTNFVRNTLLSNPDSYGLSSDVNGNQPSKLTIVPYPDSDSYPIYPYGGIQSPSSIGSLIDAYSGIQTTRQDPSISDALHLIDTLKVDSGVAKVALIVGSDGSDVAASTASATTLKTAGYTVITVAQTASADVFRPLASGNQYALHIGDGNDNNIATQIANLLLDISFVCFDDGSSTPSPITRCPGSPGTTQPGVTASTPVGPSCATPYTGRIVTVFELNAVQPELQDVVTFVSSNLYNSANYDFTGITQAINVPYGNTDNSAQYIQNFGDSKSLTDLQSNIDTLFTNAILTPSSSVSDGLAWLRINREPPAAGSNAVIIVVGYHEDDNFGLTSNYINQLHAQGYKFISVAVGANHGNLSAIADKPEWYFQVGDSNGQSVADQISSILCSCNPSTSTVPLASPGTSTAMPTIAPGQCYYQSNVAVAFETSSTTNEIDLQIQNFITNNLFFYSGAPYILGNKTDTKTELSLVPYPNEDQLIPYMTYGEASTATEINTLMSLFQQLAQGPSSIADAFNIIPKNSRIGPPGFVILVANSADSVQNAIASATNLKNLGFKIITVAYKSSGSFKDLSSDPNYNFQIRQDADQSAVAMAIGTILNATYCLQFLLASASVH</sequence>
<feature type="compositionally biased region" description="Polar residues" evidence="1">
    <location>
        <begin position="217"/>
        <end position="228"/>
    </location>
</feature>
<dbReference type="SUPFAM" id="SSF53300">
    <property type="entry name" value="vWA-like"/>
    <property type="match status" value="2"/>
</dbReference>
<dbReference type="InterPro" id="IPR036465">
    <property type="entry name" value="vWFA_dom_sf"/>
</dbReference>
<proteinExistence type="predicted"/>
<dbReference type="PANTHER" id="PTHR37972:SF2">
    <property type="entry name" value="PRION-LIKE-(Q_N-RICH)-DOMAIN-BEARING PROTEIN-RELATED"/>
    <property type="match status" value="1"/>
</dbReference>
<dbReference type="AlphaFoldDB" id="E3LQY0"/>
<dbReference type="eggNOG" id="ENOG502QPQC">
    <property type="taxonomic scope" value="Eukaryota"/>
</dbReference>
<name>E3LQY0_CAERE</name>
<dbReference type="OMA" id="YHDDENP"/>
<dbReference type="PANTHER" id="PTHR37972">
    <property type="entry name" value="PROTEIN CBG25533"/>
    <property type="match status" value="1"/>
</dbReference>
<dbReference type="FunCoup" id="E3LQY0">
    <property type="interactions" value="436"/>
</dbReference>
<evidence type="ECO:0000313" key="3">
    <source>
        <dbReference type="Proteomes" id="UP000008281"/>
    </source>
</evidence>
<dbReference type="InParanoid" id="E3LQY0"/>
<dbReference type="OrthoDB" id="5872342at2759"/>